<keyword evidence="2" id="KW-1185">Reference proteome</keyword>
<keyword evidence="1" id="KW-0418">Kinase</keyword>
<evidence type="ECO:0000313" key="1">
    <source>
        <dbReference type="EMBL" id="KAF7819267.1"/>
    </source>
</evidence>
<protein>
    <submittedName>
        <fullName evidence="1">4-diphosphocytidyl-2-C-methyl-D-erythritol kinase, chloroplastic</fullName>
    </submittedName>
</protein>
<dbReference type="AlphaFoldDB" id="A0A834TC05"/>
<reference evidence="1" key="1">
    <citation type="submission" date="2020-09" db="EMBL/GenBank/DDBJ databases">
        <title>Genome-Enabled Discovery of Anthraquinone Biosynthesis in Senna tora.</title>
        <authorList>
            <person name="Kang S.-H."/>
            <person name="Pandey R.P."/>
            <person name="Lee C.-M."/>
            <person name="Sim J.-S."/>
            <person name="Jeong J.-T."/>
            <person name="Choi B.-S."/>
            <person name="Jung M."/>
            <person name="Ginzburg D."/>
            <person name="Zhao K."/>
            <person name="Won S.Y."/>
            <person name="Oh T.-J."/>
            <person name="Yu Y."/>
            <person name="Kim N.-H."/>
            <person name="Lee O.R."/>
            <person name="Lee T.-H."/>
            <person name="Bashyal P."/>
            <person name="Kim T.-S."/>
            <person name="Lee W.-H."/>
            <person name="Kawkins C."/>
            <person name="Kim C.-K."/>
            <person name="Kim J.S."/>
            <person name="Ahn B.O."/>
            <person name="Rhee S.Y."/>
            <person name="Sohng J.K."/>
        </authorList>
    </citation>
    <scope>NUCLEOTIDE SEQUENCE</scope>
    <source>
        <tissue evidence="1">Leaf</tissue>
    </source>
</reference>
<keyword evidence="1" id="KW-0808">Transferase</keyword>
<sequence length="79" mass="8604">MAQNALAKVVEFIHLSKNGEMNNNNCINVELGWTPPPANWFKLNVDDSYMENPGVMAAAGADLSGIKYTRSCRGTFDPG</sequence>
<proteinExistence type="predicted"/>
<dbReference type="EMBL" id="JAAIUW010000008">
    <property type="protein sequence ID" value="KAF7819267.1"/>
    <property type="molecule type" value="Genomic_DNA"/>
</dbReference>
<dbReference type="GO" id="GO:0016301">
    <property type="term" value="F:kinase activity"/>
    <property type="evidence" value="ECO:0007669"/>
    <property type="project" value="UniProtKB-KW"/>
</dbReference>
<evidence type="ECO:0000313" key="2">
    <source>
        <dbReference type="Proteomes" id="UP000634136"/>
    </source>
</evidence>
<organism evidence="1 2">
    <name type="scientific">Senna tora</name>
    <dbReference type="NCBI Taxonomy" id="362788"/>
    <lineage>
        <taxon>Eukaryota</taxon>
        <taxon>Viridiplantae</taxon>
        <taxon>Streptophyta</taxon>
        <taxon>Embryophyta</taxon>
        <taxon>Tracheophyta</taxon>
        <taxon>Spermatophyta</taxon>
        <taxon>Magnoliopsida</taxon>
        <taxon>eudicotyledons</taxon>
        <taxon>Gunneridae</taxon>
        <taxon>Pentapetalae</taxon>
        <taxon>rosids</taxon>
        <taxon>fabids</taxon>
        <taxon>Fabales</taxon>
        <taxon>Fabaceae</taxon>
        <taxon>Caesalpinioideae</taxon>
        <taxon>Cassia clade</taxon>
        <taxon>Senna</taxon>
    </lineage>
</organism>
<dbReference type="Proteomes" id="UP000634136">
    <property type="component" value="Unassembled WGS sequence"/>
</dbReference>
<name>A0A834TC05_9FABA</name>
<accession>A0A834TC05</accession>
<comment type="caution">
    <text evidence="1">The sequence shown here is derived from an EMBL/GenBank/DDBJ whole genome shotgun (WGS) entry which is preliminary data.</text>
</comment>
<gene>
    <name evidence="1" type="ORF">G2W53_024722</name>
</gene>